<reference evidence="1" key="1">
    <citation type="submission" date="2015-12" db="EMBL/GenBank/DDBJ databases">
        <title>Gene expression during late stages of embryo sac development: a critical building block for successful pollen-pistil interactions.</title>
        <authorList>
            <person name="Liu Y."/>
            <person name="Joly V."/>
            <person name="Sabar M."/>
            <person name="Matton D.P."/>
        </authorList>
    </citation>
    <scope>NUCLEOTIDE SEQUENCE</scope>
</reference>
<sequence length="79" mass="8831">RAEVEWPLSSNISAVSVLKGGGVRQDVLYSTEQGRKPRDTGHKSHGSTGCNLMYIQFYSFITDKISKSKPFSDFTNNFL</sequence>
<dbReference type="AlphaFoldDB" id="A0A0V0GY78"/>
<protein>
    <submittedName>
        <fullName evidence="1">Putative ovule protein</fullName>
    </submittedName>
</protein>
<name>A0A0V0GY78_SOLCH</name>
<evidence type="ECO:0000313" key="1">
    <source>
        <dbReference type="EMBL" id="JAP12384.1"/>
    </source>
</evidence>
<dbReference type="EMBL" id="GEDG01029691">
    <property type="protein sequence ID" value="JAP12384.1"/>
    <property type="molecule type" value="Transcribed_RNA"/>
</dbReference>
<accession>A0A0V0GY78</accession>
<feature type="non-terminal residue" evidence="1">
    <location>
        <position position="1"/>
    </location>
</feature>
<proteinExistence type="predicted"/>
<organism evidence="1">
    <name type="scientific">Solanum chacoense</name>
    <name type="common">Chaco potato</name>
    <dbReference type="NCBI Taxonomy" id="4108"/>
    <lineage>
        <taxon>Eukaryota</taxon>
        <taxon>Viridiplantae</taxon>
        <taxon>Streptophyta</taxon>
        <taxon>Embryophyta</taxon>
        <taxon>Tracheophyta</taxon>
        <taxon>Spermatophyta</taxon>
        <taxon>Magnoliopsida</taxon>
        <taxon>eudicotyledons</taxon>
        <taxon>Gunneridae</taxon>
        <taxon>Pentapetalae</taxon>
        <taxon>asterids</taxon>
        <taxon>lamiids</taxon>
        <taxon>Solanales</taxon>
        <taxon>Solanaceae</taxon>
        <taxon>Solanoideae</taxon>
        <taxon>Solaneae</taxon>
        <taxon>Solanum</taxon>
    </lineage>
</organism>